<dbReference type="AlphaFoldDB" id="A0A6I4J1B2"/>
<reference evidence="1 2" key="1">
    <citation type="submission" date="2019-12" db="EMBL/GenBank/DDBJ databases">
        <authorList>
            <person name="Huq M.A."/>
        </authorList>
    </citation>
    <scope>NUCLEOTIDE SEQUENCE [LARGE SCALE GENOMIC DNA]</scope>
    <source>
        <strain evidence="1 2">MAH-20</strain>
    </source>
</reference>
<comment type="caution">
    <text evidence="1">The sequence shown here is derived from an EMBL/GenBank/DDBJ whole genome shotgun (WGS) entry which is preliminary data.</text>
</comment>
<accession>A0A6I4J1B2</accession>
<organism evidence="1 2">
    <name type="scientific">Sphingomonas horti</name>
    <dbReference type="NCBI Taxonomy" id="2682842"/>
    <lineage>
        <taxon>Bacteria</taxon>
        <taxon>Pseudomonadati</taxon>
        <taxon>Pseudomonadota</taxon>
        <taxon>Alphaproteobacteria</taxon>
        <taxon>Sphingomonadales</taxon>
        <taxon>Sphingomonadaceae</taxon>
        <taxon>Sphingomonas</taxon>
    </lineage>
</organism>
<dbReference type="RefSeq" id="WP_157027173.1">
    <property type="nucleotide sequence ID" value="NZ_WQMS01000013.1"/>
</dbReference>
<evidence type="ECO:0000313" key="1">
    <source>
        <dbReference type="EMBL" id="MVO78195.1"/>
    </source>
</evidence>
<proteinExistence type="predicted"/>
<name>A0A6I4J1B2_9SPHN</name>
<evidence type="ECO:0000313" key="2">
    <source>
        <dbReference type="Proteomes" id="UP000441389"/>
    </source>
</evidence>
<keyword evidence="2" id="KW-1185">Reference proteome</keyword>
<protein>
    <submittedName>
        <fullName evidence="1">Uncharacterized protein</fullName>
    </submittedName>
</protein>
<gene>
    <name evidence="1" type="ORF">GON01_09640</name>
</gene>
<dbReference type="Proteomes" id="UP000441389">
    <property type="component" value="Unassembled WGS sequence"/>
</dbReference>
<dbReference type="EMBL" id="WQMS01000013">
    <property type="protein sequence ID" value="MVO78195.1"/>
    <property type="molecule type" value="Genomic_DNA"/>
</dbReference>
<sequence length="137" mass="14987">MTESPAPELAFVPVPLARARHDGWSAARQRMFIEQLSRIGLVSAAARAVGMSAKSAYALRKRPGAESFAAAWDEAVGLGQFLAQAAAIHRAVDGEVRPVFYRGRQVGERRVYNDRLLIAVLNAQRLRKVTPPPKDVP</sequence>